<proteinExistence type="predicted"/>
<dbReference type="Pfam" id="PF01408">
    <property type="entry name" value="GFO_IDH_MocA"/>
    <property type="match status" value="1"/>
</dbReference>
<dbReference type="SUPFAM" id="SSF51735">
    <property type="entry name" value="NAD(P)-binding Rossmann-fold domains"/>
    <property type="match status" value="1"/>
</dbReference>
<dbReference type="PhylomeDB" id="A0A0G4F8K2"/>
<dbReference type="PANTHER" id="PTHR43818">
    <property type="entry name" value="BCDNA.GH03377"/>
    <property type="match status" value="1"/>
</dbReference>
<dbReference type="Gene3D" id="3.30.360.10">
    <property type="entry name" value="Dihydrodipicolinate Reductase, domain 2"/>
    <property type="match status" value="1"/>
</dbReference>
<organism evidence="4">
    <name type="scientific">Chromera velia CCMP2878</name>
    <dbReference type="NCBI Taxonomy" id="1169474"/>
    <lineage>
        <taxon>Eukaryota</taxon>
        <taxon>Sar</taxon>
        <taxon>Alveolata</taxon>
        <taxon>Colpodellida</taxon>
        <taxon>Chromeraceae</taxon>
        <taxon>Chromera</taxon>
    </lineage>
</organism>
<dbReference type="GO" id="GO:0016491">
    <property type="term" value="F:oxidoreductase activity"/>
    <property type="evidence" value="ECO:0007669"/>
    <property type="project" value="UniProtKB-KW"/>
</dbReference>
<keyword evidence="1" id="KW-0560">Oxidoreductase</keyword>
<protein>
    <recommendedName>
        <fullName evidence="3">Gfo/Idh/MocA-like oxidoreductase N-terminal domain-containing protein</fullName>
    </recommendedName>
</protein>
<evidence type="ECO:0000313" key="4">
    <source>
        <dbReference type="EMBL" id="CEM08704.1"/>
    </source>
</evidence>
<dbReference type="InterPro" id="IPR050463">
    <property type="entry name" value="Gfo/Idh/MocA_oxidrdct_glycsds"/>
</dbReference>
<dbReference type="VEuPathDB" id="CryptoDB:Cvel_15647"/>
<sequence length="416" mass="45306">MPSGSKTKKDKEKGEKGSKGEKEKEKSCNGASAEDQGALSESQFLTTAAQEASRQNDGRIGVAIIGAGPRARYVLVPEILRNPYLKLLAVWSVSRQSAQALNAEVCQGALDVYWLQGAEKEGATLDRLLLRQEIKGVVLAVPPAAYPSLVTKCCKAGKDILSEAPVGVNLKGAGDVVNSYFALVQKMKKDKEASKHSKTPFSWHILQPLASESFVTKLLTVEKDIGDLRHGELMVSIPLQAQTRGNVNERMISSGNLLMYVIASHVGMIRKLLGEVSRVVGRVAQLTRHVAGPDTLAGMLFVNQKGDQQPGQMVQVSVSFTFASQTEVFRLHLQGERGALIVSLDDLKRGYIVKRDLGTYEHPMLNPTTGVQFNFENWADYMRGVPRNLIDPHSHVVDLTVAEALLTSQGVPVAIR</sequence>
<evidence type="ECO:0000259" key="3">
    <source>
        <dbReference type="Pfam" id="PF01408"/>
    </source>
</evidence>
<feature type="compositionally biased region" description="Basic and acidic residues" evidence="2">
    <location>
        <begin position="7"/>
        <end position="27"/>
    </location>
</feature>
<dbReference type="Gene3D" id="3.40.50.720">
    <property type="entry name" value="NAD(P)-binding Rossmann-like Domain"/>
    <property type="match status" value="1"/>
</dbReference>
<gene>
    <name evidence="4" type="ORF">Cvel_15647</name>
</gene>
<dbReference type="EMBL" id="CDMZ01000184">
    <property type="protein sequence ID" value="CEM08704.1"/>
    <property type="molecule type" value="Genomic_DNA"/>
</dbReference>
<dbReference type="InterPro" id="IPR000683">
    <property type="entry name" value="Gfo/Idh/MocA-like_OxRdtase_N"/>
</dbReference>
<dbReference type="GO" id="GO:0000166">
    <property type="term" value="F:nucleotide binding"/>
    <property type="evidence" value="ECO:0007669"/>
    <property type="project" value="InterPro"/>
</dbReference>
<evidence type="ECO:0000256" key="1">
    <source>
        <dbReference type="ARBA" id="ARBA00023002"/>
    </source>
</evidence>
<feature type="region of interest" description="Disordered" evidence="2">
    <location>
        <begin position="1"/>
        <end position="39"/>
    </location>
</feature>
<dbReference type="InterPro" id="IPR036291">
    <property type="entry name" value="NAD(P)-bd_dom_sf"/>
</dbReference>
<reference evidence="4" key="1">
    <citation type="submission" date="2014-11" db="EMBL/GenBank/DDBJ databases">
        <authorList>
            <person name="Otto D Thomas"/>
            <person name="Naeem Raeece"/>
        </authorList>
    </citation>
    <scope>NUCLEOTIDE SEQUENCE</scope>
</reference>
<dbReference type="AlphaFoldDB" id="A0A0G4F8K2"/>
<evidence type="ECO:0000256" key="2">
    <source>
        <dbReference type="SAM" id="MobiDB-lite"/>
    </source>
</evidence>
<name>A0A0G4F8K2_9ALVE</name>
<accession>A0A0G4F8K2</accession>
<dbReference type="PANTHER" id="PTHR43818:SF11">
    <property type="entry name" value="BCDNA.GH03377"/>
    <property type="match status" value="1"/>
</dbReference>
<dbReference type="SUPFAM" id="SSF55347">
    <property type="entry name" value="Glyceraldehyde-3-phosphate dehydrogenase-like, C-terminal domain"/>
    <property type="match status" value="1"/>
</dbReference>
<feature type="domain" description="Gfo/Idh/MocA-like oxidoreductase N-terminal" evidence="3">
    <location>
        <begin position="60"/>
        <end position="177"/>
    </location>
</feature>